<evidence type="ECO:0000256" key="1">
    <source>
        <dbReference type="SAM" id="Phobius"/>
    </source>
</evidence>
<keyword evidence="1" id="KW-0812">Transmembrane</keyword>
<gene>
    <name evidence="2" type="ORF">ECPE_LOCUS9593</name>
</gene>
<dbReference type="WBParaSite" id="ECPE_0000962301-mRNA-1">
    <property type="protein sequence ID" value="ECPE_0000962301-mRNA-1"/>
    <property type="gene ID" value="ECPE_0000962301"/>
</dbReference>
<keyword evidence="1" id="KW-0472">Membrane</keyword>
<dbReference type="EMBL" id="UZAN01047655">
    <property type="protein sequence ID" value="VDP85640.1"/>
    <property type="molecule type" value="Genomic_DNA"/>
</dbReference>
<reference evidence="4" key="1">
    <citation type="submission" date="2016-06" db="UniProtKB">
        <authorList>
            <consortium name="WormBaseParasite"/>
        </authorList>
    </citation>
    <scope>IDENTIFICATION</scope>
</reference>
<reference evidence="2 3" key="2">
    <citation type="submission" date="2018-11" db="EMBL/GenBank/DDBJ databases">
        <authorList>
            <consortium name="Pathogen Informatics"/>
        </authorList>
    </citation>
    <scope>NUCLEOTIDE SEQUENCE [LARGE SCALE GENOMIC DNA]</scope>
    <source>
        <strain evidence="2 3">Egypt</strain>
    </source>
</reference>
<keyword evidence="3" id="KW-1185">Reference proteome</keyword>
<feature type="transmembrane region" description="Helical" evidence="1">
    <location>
        <begin position="34"/>
        <end position="58"/>
    </location>
</feature>
<keyword evidence="1" id="KW-1133">Transmembrane helix</keyword>
<evidence type="ECO:0000313" key="4">
    <source>
        <dbReference type="WBParaSite" id="ECPE_0000962301-mRNA-1"/>
    </source>
</evidence>
<accession>A0A183ARK8</accession>
<protein>
    <submittedName>
        <fullName evidence="4">Col_cuticle_N domain-containing protein</fullName>
    </submittedName>
</protein>
<evidence type="ECO:0000313" key="2">
    <source>
        <dbReference type="EMBL" id="VDP85640.1"/>
    </source>
</evidence>
<dbReference type="AlphaFoldDB" id="A0A183ARK8"/>
<dbReference type="OrthoDB" id="10452182at2759"/>
<sequence>MRGPHLSTMNSDLTLEVDQPNPNSFSSNVKLRTFLIVNILIVSLCGLSTVLSLISILAKEAWISEEFRTSIQIQEDIEQCLATEMRKHISEHLGVRGEKLPFIAIE</sequence>
<proteinExistence type="predicted"/>
<organism evidence="4">
    <name type="scientific">Echinostoma caproni</name>
    <dbReference type="NCBI Taxonomy" id="27848"/>
    <lineage>
        <taxon>Eukaryota</taxon>
        <taxon>Metazoa</taxon>
        <taxon>Spiralia</taxon>
        <taxon>Lophotrochozoa</taxon>
        <taxon>Platyhelminthes</taxon>
        <taxon>Trematoda</taxon>
        <taxon>Digenea</taxon>
        <taxon>Plagiorchiida</taxon>
        <taxon>Echinostomata</taxon>
        <taxon>Echinostomatoidea</taxon>
        <taxon>Echinostomatidae</taxon>
        <taxon>Echinostoma</taxon>
    </lineage>
</organism>
<name>A0A183ARK8_9TREM</name>
<evidence type="ECO:0000313" key="3">
    <source>
        <dbReference type="Proteomes" id="UP000272942"/>
    </source>
</evidence>
<dbReference type="Proteomes" id="UP000272942">
    <property type="component" value="Unassembled WGS sequence"/>
</dbReference>